<dbReference type="InterPro" id="IPR011042">
    <property type="entry name" value="6-blade_b-propeller_TolB-like"/>
</dbReference>
<protein>
    <recommendedName>
        <fullName evidence="4">Major royal jelly protein</fullName>
    </recommendedName>
</protein>
<proteinExistence type="predicted"/>
<dbReference type="AlphaFoldDB" id="A0A0F9TTT7"/>
<dbReference type="EMBL" id="LAZR01001431">
    <property type="protein sequence ID" value="KKN44768.1"/>
    <property type="molecule type" value="Genomic_DNA"/>
</dbReference>
<evidence type="ECO:0008006" key="4">
    <source>
        <dbReference type="Google" id="ProtNLM"/>
    </source>
</evidence>
<evidence type="ECO:0000256" key="2">
    <source>
        <dbReference type="ARBA" id="ARBA00022525"/>
    </source>
</evidence>
<sequence length="368" mass="39740">MNKLKTTLAIATFSLAASAVTSVNAAQVGPLETVTTFNKYRGAGITITPAGRMIVSMHPLDAPKTRVVEIMANGAQQPFPTVDWADGPELGKVGLAAVIGVHSDSKGVVWILDMGSEKVAPKLIAWDSVANTLVNTIELNKAAVLANSFLQDFVIDERNDKIYIADMSFGNFMGATKPAFIVVDLKTGESTRVLEGNAKLMPENRDIVIEASPVASKSAEGETTNLRFGLNPITIDDKNEWVYFGAFTGASVYRIPAKTLANSTYSDAKKAKSIEVFGPKNPSDGMTYAPGGGILVTDLENNAIGLTTKGHYEIIVQDKRLSWPDSLAVSNGWIYVTQDQLHQHPAFSQGFGNVKPPYVLTRFRFNQK</sequence>
<organism evidence="3">
    <name type="scientific">marine sediment metagenome</name>
    <dbReference type="NCBI Taxonomy" id="412755"/>
    <lineage>
        <taxon>unclassified sequences</taxon>
        <taxon>metagenomes</taxon>
        <taxon>ecological metagenomes</taxon>
    </lineage>
</organism>
<keyword evidence="2" id="KW-0964">Secreted</keyword>
<dbReference type="GO" id="GO:0005576">
    <property type="term" value="C:extracellular region"/>
    <property type="evidence" value="ECO:0007669"/>
    <property type="project" value="UniProtKB-SubCell"/>
</dbReference>
<comment type="caution">
    <text evidence="3">The sequence shown here is derived from an EMBL/GenBank/DDBJ whole genome shotgun (WGS) entry which is preliminary data.</text>
</comment>
<dbReference type="PANTHER" id="PTHR10009:SF18">
    <property type="entry name" value="PROTEIN YELLOW-LIKE PROTEIN"/>
    <property type="match status" value="1"/>
</dbReference>
<dbReference type="Gene3D" id="2.120.10.30">
    <property type="entry name" value="TolB, C-terminal domain"/>
    <property type="match status" value="1"/>
</dbReference>
<name>A0A0F9TTT7_9ZZZZ</name>
<comment type="subcellular location">
    <subcellularLocation>
        <location evidence="1">Secreted</location>
    </subcellularLocation>
</comment>
<gene>
    <name evidence="3" type="ORF">LCGC14_0689790</name>
</gene>
<evidence type="ECO:0000313" key="3">
    <source>
        <dbReference type="EMBL" id="KKN44768.1"/>
    </source>
</evidence>
<dbReference type="SUPFAM" id="SSF63829">
    <property type="entry name" value="Calcium-dependent phosphotriesterase"/>
    <property type="match status" value="1"/>
</dbReference>
<accession>A0A0F9TTT7</accession>
<evidence type="ECO:0000256" key="1">
    <source>
        <dbReference type="ARBA" id="ARBA00004613"/>
    </source>
</evidence>
<reference evidence="3" key="1">
    <citation type="journal article" date="2015" name="Nature">
        <title>Complex archaea that bridge the gap between prokaryotes and eukaryotes.</title>
        <authorList>
            <person name="Spang A."/>
            <person name="Saw J.H."/>
            <person name="Jorgensen S.L."/>
            <person name="Zaremba-Niedzwiedzka K."/>
            <person name="Martijn J."/>
            <person name="Lind A.E."/>
            <person name="van Eijk R."/>
            <person name="Schleper C."/>
            <person name="Guy L."/>
            <person name="Ettema T.J."/>
        </authorList>
    </citation>
    <scope>NUCLEOTIDE SEQUENCE</scope>
</reference>
<dbReference type="Pfam" id="PF03022">
    <property type="entry name" value="MRJP"/>
    <property type="match status" value="1"/>
</dbReference>
<dbReference type="InterPro" id="IPR017996">
    <property type="entry name" value="MRJP/yellow-related"/>
</dbReference>
<dbReference type="PANTHER" id="PTHR10009">
    <property type="entry name" value="PROTEIN YELLOW-RELATED"/>
    <property type="match status" value="1"/>
</dbReference>